<evidence type="ECO:0000313" key="5">
    <source>
        <dbReference type="EMBL" id="SDA00824.1"/>
    </source>
</evidence>
<dbReference type="PANTHER" id="PTHR15526">
    <property type="entry name" value="MUSKELIN"/>
    <property type="match status" value="1"/>
</dbReference>
<name>A0A2X0L2P0_9BASI</name>
<evidence type="ECO:0000256" key="2">
    <source>
        <dbReference type="SAM" id="MobiDB-lite"/>
    </source>
</evidence>
<accession>A0A2X0L2P0</accession>
<dbReference type="EMBL" id="FMWP01000107">
    <property type="protein sequence ID" value="SDA00824.1"/>
    <property type="molecule type" value="Genomic_DNA"/>
</dbReference>
<reference evidence="6" key="1">
    <citation type="submission" date="2016-10" db="EMBL/GenBank/DDBJ databases">
        <authorList>
            <person name="Jeantristanb JTB J.-T."/>
            <person name="Ricardo R."/>
        </authorList>
    </citation>
    <scope>NUCLEOTIDE SEQUENCE [LARGE SCALE GENOMIC DNA]</scope>
</reference>
<dbReference type="GO" id="GO:0005737">
    <property type="term" value="C:cytoplasm"/>
    <property type="evidence" value="ECO:0007669"/>
    <property type="project" value="TreeGrafter"/>
</dbReference>
<dbReference type="InterPro" id="IPR010565">
    <property type="entry name" value="Muskelin_N"/>
</dbReference>
<feature type="transmembrane region" description="Helical" evidence="3">
    <location>
        <begin position="12"/>
        <end position="36"/>
    </location>
</feature>
<dbReference type="SUPFAM" id="SSF117281">
    <property type="entry name" value="Kelch motif"/>
    <property type="match status" value="1"/>
</dbReference>
<dbReference type="Proteomes" id="UP000249723">
    <property type="component" value="Unassembled WGS sequence"/>
</dbReference>
<dbReference type="InterPro" id="IPR011043">
    <property type="entry name" value="Gal_Oxase/kelch_b-propeller"/>
</dbReference>
<dbReference type="SUPFAM" id="SSF50965">
    <property type="entry name" value="Galactose oxidase, central domain"/>
    <property type="match status" value="2"/>
</dbReference>
<feature type="region of interest" description="Disordered" evidence="2">
    <location>
        <begin position="485"/>
        <end position="515"/>
    </location>
</feature>
<feature type="compositionally biased region" description="Low complexity" evidence="2">
    <location>
        <begin position="919"/>
        <end position="931"/>
    </location>
</feature>
<dbReference type="STRING" id="289078.A0A2X0L2P0"/>
<feature type="region of interest" description="Disordered" evidence="2">
    <location>
        <begin position="64"/>
        <end position="130"/>
    </location>
</feature>
<dbReference type="InterPro" id="IPR015915">
    <property type="entry name" value="Kelch-typ_b-propeller"/>
</dbReference>
<keyword evidence="3" id="KW-0812">Transmembrane</keyword>
<keyword evidence="3" id="KW-0472">Membrane</keyword>
<keyword evidence="1" id="KW-0677">Repeat</keyword>
<keyword evidence="6" id="KW-1185">Reference proteome</keyword>
<gene>
    <name evidence="5" type="ORF">BZ3500_MVSOF-1268-A1-R1_CHR9G10862</name>
</gene>
<keyword evidence="3" id="KW-1133">Transmembrane helix</keyword>
<organism evidence="5 6">
    <name type="scientific">Microbotryum saponariae</name>
    <dbReference type="NCBI Taxonomy" id="289078"/>
    <lineage>
        <taxon>Eukaryota</taxon>
        <taxon>Fungi</taxon>
        <taxon>Dikarya</taxon>
        <taxon>Basidiomycota</taxon>
        <taxon>Pucciniomycotina</taxon>
        <taxon>Microbotryomycetes</taxon>
        <taxon>Microbotryales</taxon>
        <taxon>Microbotryaceae</taxon>
        <taxon>Microbotryum</taxon>
    </lineage>
</organism>
<dbReference type="AlphaFoldDB" id="A0A2X0L2P0"/>
<evidence type="ECO:0000256" key="1">
    <source>
        <dbReference type="ARBA" id="ARBA00022737"/>
    </source>
</evidence>
<dbReference type="OrthoDB" id="10052615at2759"/>
<dbReference type="PANTHER" id="PTHR15526:SF5">
    <property type="entry name" value="MUSKELIN"/>
    <property type="match status" value="1"/>
</dbReference>
<dbReference type="InterPro" id="IPR052456">
    <property type="entry name" value="CTLH_complex_component"/>
</dbReference>
<evidence type="ECO:0000313" key="6">
    <source>
        <dbReference type="Proteomes" id="UP000249723"/>
    </source>
</evidence>
<evidence type="ECO:0000256" key="3">
    <source>
        <dbReference type="SAM" id="Phobius"/>
    </source>
</evidence>
<sequence length="981" mass="108706">MQEPVRLSYTSVPSYLIAVIDSGLTLLLLCLLLLLLCRYRRPFAHRIHSCSGYTSTFQPHHILTDNPSDQSSRWTALNTKQPTAASAAASSPASSSSASNNSLSATNPHADDRTNTNGGAAAAGARPSTSGLKRSRDIQYITLELEQPAIVTAIGFGKYHKVHPCNLHEFSVYGGMSPDLSCMEPLLHAGLKNDFQPEQFKLPTDAAAPPGKPSAVLPSKFIRIDALTPHTQNYNVSIWHVWLMGLTNDIDAALVAYDTVRIFPRSCVAQKPGSDRIAPCPQYRSATTTHLVLSHLRRSALLPTFQSLLDSIPPSVASSFEHPLLSQLHDTIVVRGDFVGAERLLEEAKTQNLFREWTPGGGKGVSVVRWDRLNDVQYSNLPPQPRARAGHQMVRIGRKLLLFGGFDGKEDLADLWTADLPSPGEDMPILSWRLIDPGKEEEKPDGGSSTDRRLWPRKRSCHQMAVDEREGWVYMLGSRVTREDEEAFAERKAQQAGGNGENGDAMEVEHHGEGNGFSSWDGKSVYASDFWRYKFVGTDKGKWELISEDTATQGGPKLLFDHQMFLHSDSQRLFVFGGRIQPPDDEDALEDRYSGLYCFDIVENKWSHLFGDPTSNDTFRAERLLGRIGHSMFFDAHSHTLYILGGQRGDAYLADLWAIKFVAPNAADLDLDEPASGASDDSSFWRAGAVIAGVSTATPVTTIGNPTLSTRSPTILQVMQKNDDVSLPSPLDGSVGPSPSFTHRTTIDPSTREWTTMTGLVKHHHARKEAPSNEVWTYSTTNGPSKWDKLEQRGETPPPRFAASVVYDPLRKEHYLFGGNPFKGTEERLGDLWRGRVFHPCPDEALRMARFLVRKQRFTEMCQTRPTLIALQYLQDSICQVVDHTDEDEASAFRACMIAVLSAPPRNNCEVDMNVENDPSAASPTTSTTNSVDENHAVLGGELYTKRHELFEKLLGFVPASEAQPKEDLKDVATQMKRDRM</sequence>
<dbReference type="Gene3D" id="2.60.120.260">
    <property type="entry name" value="Galactose-binding domain-like"/>
    <property type="match status" value="1"/>
</dbReference>
<feature type="region of interest" description="Disordered" evidence="2">
    <location>
        <begin position="915"/>
        <end position="934"/>
    </location>
</feature>
<dbReference type="Gene3D" id="2.120.10.80">
    <property type="entry name" value="Kelch-type beta propeller"/>
    <property type="match status" value="2"/>
</dbReference>
<feature type="domain" description="Muskelin N-terminal" evidence="4">
    <location>
        <begin position="43"/>
        <end position="78"/>
    </location>
</feature>
<feature type="compositionally biased region" description="Polar residues" evidence="2">
    <location>
        <begin position="65"/>
        <end position="83"/>
    </location>
</feature>
<evidence type="ECO:0000259" key="4">
    <source>
        <dbReference type="Pfam" id="PF06588"/>
    </source>
</evidence>
<dbReference type="Pfam" id="PF06588">
    <property type="entry name" value="Muskelin_N"/>
    <property type="match status" value="2"/>
</dbReference>
<proteinExistence type="predicted"/>
<feature type="region of interest" description="Disordered" evidence="2">
    <location>
        <begin position="436"/>
        <end position="455"/>
    </location>
</feature>
<feature type="compositionally biased region" description="Basic and acidic residues" evidence="2">
    <location>
        <begin position="436"/>
        <end position="454"/>
    </location>
</feature>
<feature type="domain" description="Muskelin N-terminal" evidence="4">
    <location>
        <begin position="135"/>
        <end position="254"/>
    </location>
</feature>
<feature type="compositionally biased region" description="Low complexity" evidence="2">
    <location>
        <begin position="84"/>
        <end position="105"/>
    </location>
</feature>
<protein>
    <submittedName>
        <fullName evidence="5">BZ3500_MvSof-1268-A1-R1_Chr9g10862 protein</fullName>
    </submittedName>
</protein>